<keyword evidence="3" id="KW-1185">Reference proteome</keyword>
<dbReference type="GO" id="GO:0005975">
    <property type="term" value="P:carbohydrate metabolic process"/>
    <property type="evidence" value="ECO:0007669"/>
    <property type="project" value="InterPro"/>
</dbReference>
<dbReference type="AlphaFoldDB" id="A0A367FKQ0"/>
<sequence length="789" mass="83917">MNVRRLLTGLAALLVLAAGLVTTAAAPAAAAPSGTIGEPSADGVLYTRAPITFRGTLSGAARMVVAVSDRVGNVWWHSDGTWGDYQGQEASLDGGSWSFTWQAPEPGDYLVQAKAVAADGSVDTTLPYRRFTVVDLPAALADPAGVVTEPSAGAIARVGAKTTMRGAGQAAGGVTWAALTIFDAAAGTFWHADGTWGAFEALPVTLDAPGAARVTWTYDWTPPREGDFWVSVRIRNAQGVTVPSPGILLRTDAAPPAVTAAAGQATHPAGQRITWTGTASDNRGVASVRVAIMDRTSRLWWRDDGTWGAYQDRTVPLTGPLNGKPWQASASGQLSFTETGWTYTWTPPATGDYGLSVLSVDATGLVDTAHPWQAFSVVPPGPDGAPPGGTVTSPVGSQGYTSPDIQMRGTATDDVAVAKVVIGVENLDTGKWWQANGTWGNNALWAPATLTGENWSHTWRAPAAGHYVLAARIVDTANKELTRWQSFDHDPGTAGRYVSLLMSRTQWSATDGACRPLRAAVPLRESARLFKASGFTGTGTVVVNRALDQGRQCLDMIGYANWADLATLRDEDGWSFVSHGAGYRDMTSLTPQEQRDESCGSLGALESHGHDRAWGLFVYPNDKLTAQIQQDVVSTCFAFGRKYGTGFNKPPGAPGGVAGPWFQNTWSIPGGRCNDTTKLCAKWVPSPTDGNNYTYAAPDKLGEFLRGYPGTWRSLQAYRFMRGKRIVNQGQGESWDCTGSDWRTHWTGGPEAYCLDDFLAALAMARGQATVTDPATVAEAWGRTRPTAP</sequence>
<keyword evidence="1" id="KW-0732">Signal</keyword>
<name>A0A367FKQ0_9ACTN</name>
<reference evidence="2 3" key="1">
    <citation type="submission" date="2018-06" db="EMBL/GenBank/DDBJ databases">
        <title>Sphaerisporangium craniellae sp. nov., isolated from a marine sponge in the South China Sea.</title>
        <authorList>
            <person name="Li L."/>
        </authorList>
    </citation>
    <scope>NUCLEOTIDE SEQUENCE [LARGE SCALE GENOMIC DNA]</scope>
    <source>
        <strain evidence="2 3">CCTCC AA 208026</strain>
    </source>
</reference>
<protein>
    <submittedName>
        <fullName evidence="2">Uncharacterized protein</fullName>
    </submittedName>
</protein>
<evidence type="ECO:0000256" key="1">
    <source>
        <dbReference type="SAM" id="SignalP"/>
    </source>
</evidence>
<gene>
    <name evidence="2" type="ORF">DQ384_13555</name>
</gene>
<feature type="chain" id="PRO_5016768325" evidence="1">
    <location>
        <begin position="31"/>
        <end position="789"/>
    </location>
</feature>
<dbReference type="Proteomes" id="UP000253094">
    <property type="component" value="Unassembled WGS sequence"/>
</dbReference>
<dbReference type="Gene3D" id="2.60.40.10">
    <property type="entry name" value="Immunoglobulins"/>
    <property type="match status" value="2"/>
</dbReference>
<dbReference type="EMBL" id="QOIL01000006">
    <property type="protein sequence ID" value="RCG30973.1"/>
    <property type="molecule type" value="Genomic_DNA"/>
</dbReference>
<feature type="signal peptide" evidence="1">
    <location>
        <begin position="1"/>
        <end position="30"/>
    </location>
</feature>
<comment type="caution">
    <text evidence="2">The sequence shown here is derived from an EMBL/GenBank/DDBJ whole genome shotgun (WGS) entry which is preliminary data.</text>
</comment>
<evidence type="ECO:0000313" key="2">
    <source>
        <dbReference type="EMBL" id="RCG30973.1"/>
    </source>
</evidence>
<proteinExistence type="predicted"/>
<dbReference type="PROSITE" id="PS51318">
    <property type="entry name" value="TAT"/>
    <property type="match status" value="1"/>
</dbReference>
<accession>A0A367FKQ0</accession>
<dbReference type="SUPFAM" id="SSF88713">
    <property type="entry name" value="Glycoside hydrolase/deacetylase"/>
    <property type="match status" value="1"/>
</dbReference>
<dbReference type="InterPro" id="IPR011330">
    <property type="entry name" value="Glyco_hydro/deAcase_b/a-brl"/>
</dbReference>
<dbReference type="RefSeq" id="WP_114029104.1">
    <property type="nucleotide sequence ID" value="NZ_QOIL01000006.1"/>
</dbReference>
<organism evidence="2 3">
    <name type="scientific">Sphaerisporangium album</name>
    <dbReference type="NCBI Taxonomy" id="509200"/>
    <lineage>
        <taxon>Bacteria</taxon>
        <taxon>Bacillati</taxon>
        <taxon>Actinomycetota</taxon>
        <taxon>Actinomycetes</taxon>
        <taxon>Streptosporangiales</taxon>
        <taxon>Streptosporangiaceae</taxon>
        <taxon>Sphaerisporangium</taxon>
    </lineage>
</organism>
<dbReference type="OrthoDB" id="3442570at2"/>
<dbReference type="InterPro" id="IPR006311">
    <property type="entry name" value="TAT_signal"/>
</dbReference>
<evidence type="ECO:0000313" key="3">
    <source>
        <dbReference type="Proteomes" id="UP000253094"/>
    </source>
</evidence>
<dbReference type="InterPro" id="IPR013783">
    <property type="entry name" value="Ig-like_fold"/>
</dbReference>